<organism evidence="3 4">
    <name type="scientific">Corchorus olitorius</name>
    <dbReference type="NCBI Taxonomy" id="93759"/>
    <lineage>
        <taxon>Eukaryota</taxon>
        <taxon>Viridiplantae</taxon>
        <taxon>Streptophyta</taxon>
        <taxon>Embryophyta</taxon>
        <taxon>Tracheophyta</taxon>
        <taxon>Spermatophyta</taxon>
        <taxon>Magnoliopsida</taxon>
        <taxon>eudicotyledons</taxon>
        <taxon>Gunneridae</taxon>
        <taxon>Pentapetalae</taxon>
        <taxon>rosids</taxon>
        <taxon>malvids</taxon>
        <taxon>Malvales</taxon>
        <taxon>Malvaceae</taxon>
        <taxon>Grewioideae</taxon>
        <taxon>Apeibeae</taxon>
        <taxon>Corchorus</taxon>
    </lineage>
</organism>
<dbReference type="AlphaFoldDB" id="A0A1R3K5T9"/>
<dbReference type="Pfam" id="PF23733">
    <property type="entry name" value="GRXCR1-2_C"/>
    <property type="match status" value="1"/>
</dbReference>
<feature type="region of interest" description="Disordered" evidence="1">
    <location>
        <begin position="70"/>
        <end position="90"/>
    </location>
</feature>
<feature type="compositionally biased region" description="Low complexity" evidence="1">
    <location>
        <begin position="38"/>
        <end position="51"/>
    </location>
</feature>
<comment type="caution">
    <text evidence="3">The sequence shown here is derived from an EMBL/GenBank/DDBJ whole genome shotgun (WGS) entry which is preliminary data.</text>
</comment>
<dbReference type="Proteomes" id="UP000187203">
    <property type="component" value="Unassembled WGS sequence"/>
</dbReference>
<evidence type="ECO:0000259" key="2">
    <source>
        <dbReference type="Pfam" id="PF00462"/>
    </source>
</evidence>
<name>A0A1R3K5T9_9ROSI</name>
<keyword evidence="4" id="KW-1185">Reference proteome</keyword>
<dbReference type="InterPro" id="IPR002109">
    <property type="entry name" value="Glutaredoxin"/>
</dbReference>
<dbReference type="PROSITE" id="PS51354">
    <property type="entry name" value="GLUTAREDOXIN_2"/>
    <property type="match status" value="1"/>
</dbReference>
<dbReference type="CDD" id="cd03031">
    <property type="entry name" value="GRX_GRX_like"/>
    <property type="match status" value="1"/>
</dbReference>
<evidence type="ECO:0000313" key="4">
    <source>
        <dbReference type="Proteomes" id="UP000187203"/>
    </source>
</evidence>
<feature type="region of interest" description="Disordered" evidence="1">
    <location>
        <begin position="1"/>
        <end position="20"/>
    </location>
</feature>
<feature type="domain" description="Glutaredoxin" evidence="2">
    <location>
        <begin position="103"/>
        <end position="169"/>
    </location>
</feature>
<evidence type="ECO:0000256" key="1">
    <source>
        <dbReference type="SAM" id="MobiDB-lite"/>
    </source>
</evidence>
<accession>A0A1R3K5T9</accession>
<dbReference type="SUPFAM" id="SSF52833">
    <property type="entry name" value="Thioredoxin-like"/>
    <property type="match status" value="1"/>
</dbReference>
<evidence type="ECO:0000313" key="3">
    <source>
        <dbReference type="EMBL" id="OMP02462.1"/>
    </source>
</evidence>
<dbReference type="OrthoDB" id="423313at2759"/>
<dbReference type="PANTHER" id="PTHR45669">
    <property type="entry name" value="GLUTAREDOXIN DOMAIN-CONTAINING CYSTEINE-RICH PROTEIN CG12206-RELATED"/>
    <property type="match status" value="1"/>
</dbReference>
<dbReference type="Pfam" id="PF00462">
    <property type="entry name" value="Glutaredoxin"/>
    <property type="match status" value="1"/>
</dbReference>
<dbReference type="Gene3D" id="3.40.30.10">
    <property type="entry name" value="Glutaredoxin"/>
    <property type="match status" value="1"/>
</dbReference>
<reference evidence="4" key="1">
    <citation type="submission" date="2013-09" db="EMBL/GenBank/DDBJ databases">
        <title>Corchorus olitorius genome sequencing.</title>
        <authorList>
            <person name="Alam M."/>
            <person name="Haque M.S."/>
            <person name="Islam M.S."/>
            <person name="Emdad E.M."/>
            <person name="Islam M.M."/>
            <person name="Ahmed B."/>
            <person name="Halim A."/>
            <person name="Hossen Q.M.M."/>
            <person name="Hossain M.Z."/>
            <person name="Ahmed R."/>
            <person name="Khan M.M."/>
            <person name="Islam R."/>
            <person name="Rashid M.M."/>
            <person name="Khan S.A."/>
            <person name="Rahman M.S."/>
            <person name="Alam M."/>
            <person name="Yahiya A.S."/>
            <person name="Khan M.S."/>
            <person name="Azam M.S."/>
            <person name="Haque T."/>
            <person name="Lashkar M.Z.H."/>
            <person name="Akhand A.I."/>
            <person name="Morshed G."/>
            <person name="Roy S."/>
            <person name="Uddin K.S."/>
            <person name="Rabeya T."/>
            <person name="Hossain A.S."/>
            <person name="Chowdhury A."/>
            <person name="Snigdha A.R."/>
            <person name="Mortoza M.S."/>
            <person name="Matin S.A."/>
            <person name="Hoque S.M.E."/>
            <person name="Islam M.K."/>
            <person name="Roy D.K."/>
            <person name="Haider R."/>
            <person name="Moosa M.M."/>
            <person name="Elias S.M."/>
            <person name="Hasan A.M."/>
            <person name="Jahan S."/>
            <person name="Shafiuddin M."/>
            <person name="Mahmood N."/>
            <person name="Shommy N.S."/>
        </authorList>
    </citation>
    <scope>NUCLEOTIDE SEQUENCE [LARGE SCALE GENOMIC DNA]</scope>
    <source>
        <strain evidence="4">cv. O-4</strain>
    </source>
</reference>
<dbReference type="InterPro" id="IPR036249">
    <property type="entry name" value="Thioredoxin-like_sf"/>
</dbReference>
<dbReference type="PANTHER" id="PTHR45669:SF26">
    <property type="entry name" value="GLUTAREDOXIN DOMAIN-CONTAINING PROTEIN"/>
    <property type="match status" value="1"/>
</dbReference>
<protein>
    <submittedName>
        <fullName evidence="3">Glutaredoxin</fullName>
    </submittedName>
</protein>
<sequence length="265" mass="29420">MWRPWGSKKSPVQIHDTSSPFSCSSFKDIQNLCNTEDSSSSSSSRSSAARRTSNVFHRVRMANTLLRALAPPRPDKKPDPIGKNPDSVTDRSIYIPGADKRIVVYFTSLRVVRSTFEDCKAVRSILRGFRVSIDERDLSMDSGFINELKGILGQRKLTLPRVFIGGRYIGGADEIRLLHETGELKKIVEGLPAAEPGTCDVCGGYRFVLCNECDGSRKLYTEKSGFKTCTILVLVVLTLPETGYNILFNVVDSGKKNGMLGIWDF</sequence>
<gene>
    <name evidence="3" type="ORF">COLO4_11066</name>
</gene>
<proteinExistence type="predicted"/>
<dbReference type="EMBL" id="AWUE01014634">
    <property type="protein sequence ID" value="OMP02462.1"/>
    <property type="molecule type" value="Genomic_DNA"/>
</dbReference>
<feature type="region of interest" description="Disordered" evidence="1">
    <location>
        <begin position="34"/>
        <end position="53"/>
    </location>
</feature>